<dbReference type="Pfam" id="PF13891">
    <property type="entry name" value="zf-C3HC3H_KANSL2"/>
    <property type="match status" value="1"/>
</dbReference>
<dbReference type="PANTHER" id="PTHR16198">
    <property type="match status" value="1"/>
</dbReference>
<dbReference type="OMA" id="SMEIRAQ"/>
<reference evidence="8 9" key="1">
    <citation type="journal article" date="2021" name="Nat. Plants">
        <title>The Taxus genome provides insights into paclitaxel biosynthesis.</title>
        <authorList>
            <person name="Xiong X."/>
            <person name="Gou J."/>
            <person name="Liao Q."/>
            <person name="Li Y."/>
            <person name="Zhou Q."/>
            <person name="Bi G."/>
            <person name="Li C."/>
            <person name="Du R."/>
            <person name="Wang X."/>
            <person name="Sun T."/>
            <person name="Guo L."/>
            <person name="Liang H."/>
            <person name="Lu P."/>
            <person name="Wu Y."/>
            <person name="Zhang Z."/>
            <person name="Ro D.K."/>
            <person name="Shang Y."/>
            <person name="Huang S."/>
            <person name="Yan J."/>
        </authorList>
    </citation>
    <scope>NUCLEOTIDE SEQUENCE [LARGE SCALE GENOMIC DNA]</scope>
    <source>
        <strain evidence="8">Ta-2019</strain>
    </source>
</reference>
<keyword evidence="2" id="KW-0805">Transcription regulation</keyword>
<evidence type="ECO:0000256" key="1">
    <source>
        <dbReference type="ARBA" id="ARBA00004123"/>
    </source>
</evidence>
<dbReference type="Gene3D" id="2.40.330.10">
    <property type="entry name" value="DNA-binding pseudobarrel domain"/>
    <property type="match status" value="1"/>
</dbReference>
<dbReference type="Proteomes" id="UP000824469">
    <property type="component" value="Unassembled WGS sequence"/>
</dbReference>
<evidence type="ECO:0000256" key="4">
    <source>
        <dbReference type="ARBA" id="ARBA00023163"/>
    </source>
</evidence>
<dbReference type="EMBL" id="JAHRHJ020000007">
    <property type="protein sequence ID" value="KAH9308085.1"/>
    <property type="molecule type" value="Genomic_DNA"/>
</dbReference>
<dbReference type="GO" id="GO:0005634">
    <property type="term" value="C:nucleus"/>
    <property type="evidence" value="ECO:0007669"/>
    <property type="project" value="UniProtKB-SubCell"/>
</dbReference>
<dbReference type="PANTHER" id="PTHR16198:SF2">
    <property type="entry name" value="INO80 COMPLEX SUBUNIT D"/>
    <property type="match status" value="1"/>
</dbReference>
<dbReference type="CDD" id="cd10017">
    <property type="entry name" value="B3_DNA"/>
    <property type="match status" value="1"/>
</dbReference>
<dbReference type="SUPFAM" id="SSF101936">
    <property type="entry name" value="DNA-binding pseudobarrel domain"/>
    <property type="match status" value="1"/>
</dbReference>
<keyword evidence="5" id="KW-0539">Nucleus</keyword>
<evidence type="ECO:0000313" key="9">
    <source>
        <dbReference type="Proteomes" id="UP000824469"/>
    </source>
</evidence>
<keyword evidence="9" id="KW-1185">Reference proteome</keyword>
<dbReference type="PROSITE" id="PS50863">
    <property type="entry name" value="B3"/>
    <property type="match status" value="1"/>
</dbReference>
<keyword evidence="4" id="KW-0804">Transcription</keyword>
<keyword evidence="3" id="KW-0238">DNA-binding</keyword>
<name>A0AA38FQ27_TAXCH</name>
<evidence type="ECO:0000256" key="2">
    <source>
        <dbReference type="ARBA" id="ARBA00023015"/>
    </source>
</evidence>
<proteinExistence type="predicted"/>
<sequence>MDYESQLKVGQYAEICKWDGRSSNSWIEAKILDIEWANGRAQFHISFIDENGKGKNLIIDEGYTKCLPFDENGALIRPRPPSKVYCNSESGESVAHPLFKDNWQAGDAVEVHYGNYWRPGRVVEMSCTKEKMIYFYNGSNIKVDSSMEIRAQVTWTGKSWFLVNNEAPQIGAKGSFKNKFKPYVGEGLLSPNREVVTEFVRNIFTEHPSFARAIQRKCLGRNGKMSFPVMFMTNYLSGSEGTVTFEDSDGIAWTVGWSAYMQSGRRLLFTTGWPEFASYHNAKDGDVLLVEILNPNHFRAQILPTESGMCTNKNVLYERAVTEVVSTINDISDRGAKEFWPSAPLQIFQKRVGNIEHGIKTREKKPTYFSHGSCGTPQQIHGKQNICGRKADVDCSQYTIGDSQCDGRNKCTKFEGASNLTEALVDKQKIVSGSRQTDSALLSIKRGLLRSDTPEFGIDLKSCFYPPSSNSGFQHAFTGGRQYVASFCQSSAEKCSQYVFCGFLFCMLHILEDPSAPYKQCDFILLNSSQRCRFPVSLCVADTRFCQIHKQMVMPNLRLVDTSHQENPCCGRLSLLVLAATVAHDHLECFGPQKTGETKKINLADDGIGARPVPEVMLSSPLNTSSVNVLHKQLHQACEDGPSDVRPGKDFPAREKVGCYSSGIAEKVQSNHQKGLCDSPVQYGMKASESNNTSESIKDESDGSGTNVMKRGRFQQSHDSTLYKDISSGHVEQGCTERVECGVLSQMMDIESTGRDMQIKGTLFEKEMFEGSKSCPNVIVGTPKNMFKEGTCQ</sequence>
<dbReference type="InterPro" id="IPR015300">
    <property type="entry name" value="DNA-bd_pseudobarrel_sf"/>
</dbReference>
<evidence type="ECO:0000256" key="6">
    <source>
        <dbReference type="SAM" id="MobiDB-lite"/>
    </source>
</evidence>
<organism evidence="8 9">
    <name type="scientific">Taxus chinensis</name>
    <name type="common">Chinese yew</name>
    <name type="synonym">Taxus wallichiana var. chinensis</name>
    <dbReference type="NCBI Taxonomy" id="29808"/>
    <lineage>
        <taxon>Eukaryota</taxon>
        <taxon>Viridiplantae</taxon>
        <taxon>Streptophyta</taxon>
        <taxon>Embryophyta</taxon>
        <taxon>Tracheophyta</taxon>
        <taxon>Spermatophyta</taxon>
        <taxon>Pinopsida</taxon>
        <taxon>Pinidae</taxon>
        <taxon>Conifers II</taxon>
        <taxon>Cupressales</taxon>
        <taxon>Taxaceae</taxon>
        <taxon>Taxus</taxon>
    </lineage>
</organism>
<evidence type="ECO:0000259" key="7">
    <source>
        <dbReference type="PROSITE" id="PS50863"/>
    </source>
</evidence>
<dbReference type="SMART" id="SM01019">
    <property type="entry name" value="B3"/>
    <property type="match status" value="1"/>
</dbReference>
<feature type="region of interest" description="Disordered" evidence="6">
    <location>
        <begin position="686"/>
        <end position="707"/>
    </location>
</feature>
<gene>
    <name evidence="8" type="ORF">KI387_035996</name>
</gene>
<dbReference type="AlphaFoldDB" id="A0AA38FQ27"/>
<comment type="caution">
    <text evidence="8">The sequence shown here is derived from an EMBL/GenBank/DDBJ whole genome shotgun (WGS) entry which is preliminary data.</text>
</comment>
<feature type="non-terminal residue" evidence="8">
    <location>
        <position position="793"/>
    </location>
</feature>
<evidence type="ECO:0000256" key="3">
    <source>
        <dbReference type="ARBA" id="ARBA00023125"/>
    </source>
</evidence>
<dbReference type="InterPro" id="IPR025927">
    <property type="entry name" value="Znf_KANL2-like"/>
</dbReference>
<feature type="domain" description="TF-B3" evidence="7">
    <location>
        <begin position="210"/>
        <end position="306"/>
    </location>
</feature>
<dbReference type="GO" id="GO:0003677">
    <property type="term" value="F:DNA binding"/>
    <property type="evidence" value="ECO:0007669"/>
    <property type="project" value="UniProtKB-KW"/>
</dbReference>
<evidence type="ECO:0000256" key="5">
    <source>
        <dbReference type="ARBA" id="ARBA00023242"/>
    </source>
</evidence>
<dbReference type="Pfam" id="PF02362">
    <property type="entry name" value="B3"/>
    <property type="match status" value="1"/>
</dbReference>
<comment type="subcellular location">
    <subcellularLocation>
        <location evidence="1">Nucleus</location>
    </subcellularLocation>
</comment>
<accession>A0AA38FQ27</accession>
<protein>
    <recommendedName>
        <fullName evidence="7">TF-B3 domain-containing protein</fullName>
    </recommendedName>
</protein>
<evidence type="ECO:0000313" key="8">
    <source>
        <dbReference type="EMBL" id="KAH9308085.1"/>
    </source>
</evidence>
<dbReference type="InterPro" id="IPR003340">
    <property type="entry name" value="B3_DNA-bd"/>
</dbReference>